<evidence type="ECO:0000259" key="6">
    <source>
        <dbReference type="SMART" id="SM00388"/>
    </source>
</evidence>
<comment type="caution">
    <text evidence="7">The sequence shown here is derived from an EMBL/GenBank/DDBJ whole genome shotgun (WGS) entry which is preliminary data.</text>
</comment>
<dbReference type="Pfam" id="PF13426">
    <property type="entry name" value="PAS_9"/>
    <property type="match status" value="1"/>
</dbReference>
<keyword evidence="3" id="KW-0808">Transferase</keyword>
<dbReference type="InterPro" id="IPR050736">
    <property type="entry name" value="Sensor_HK_Regulatory"/>
</dbReference>
<dbReference type="RefSeq" id="WP_283329009.1">
    <property type="nucleotide sequence ID" value="NZ_JASHIC010000025.1"/>
</dbReference>
<dbReference type="Pfam" id="PF00512">
    <property type="entry name" value="HisKA"/>
    <property type="match status" value="1"/>
</dbReference>
<organism evidence="7 8">
    <name type="scientific">Flectobacillus longus</name>
    <dbReference type="NCBI Taxonomy" id="2984207"/>
    <lineage>
        <taxon>Bacteria</taxon>
        <taxon>Pseudomonadati</taxon>
        <taxon>Bacteroidota</taxon>
        <taxon>Cytophagia</taxon>
        <taxon>Cytophagales</taxon>
        <taxon>Flectobacillaceae</taxon>
        <taxon>Flectobacillus</taxon>
    </lineage>
</organism>
<name>A0ABT6YT05_9BACT</name>
<dbReference type="InterPro" id="IPR036097">
    <property type="entry name" value="HisK_dim/P_sf"/>
</dbReference>
<dbReference type="EC" id="2.7.13.3" evidence="2"/>
<dbReference type="SMART" id="SM00388">
    <property type="entry name" value="HisKA"/>
    <property type="match status" value="1"/>
</dbReference>
<dbReference type="GO" id="GO:0016301">
    <property type="term" value="F:kinase activity"/>
    <property type="evidence" value="ECO:0007669"/>
    <property type="project" value="UniProtKB-KW"/>
</dbReference>
<accession>A0ABT6YT05</accession>
<keyword evidence="8" id="KW-1185">Reference proteome</keyword>
<sequence>MLNPTLKDAILDALLTHLNVFVSIYNYETNEVVLVNDSGLELFKVRDEKEFAEKYGVEVREMPITSEQNAKLRKSLDESGKWSEEVQCKVHDGTTFWAIINIDAFQCESQTYLITRIINLEKLLQFEKENGIKGREYFKNQIDQMISYRTSALLETLTKLEHSQHELSEALHREHRLNGLKSQFITYASHEFRTPLGIISSSANLLSKYNKIGNVQKQEEHIQTILENVKTLTALLEESLSMGRLDDNAIERPLNFYLSKVMQQMNDS</sequence>
<evidence type="ECO:0000256" key="4">
    <source>
        <dbReference type="ARBA" id="ARBA00022777"/>
    </source>
</evidence>
<dbReference type="Proteomes" id="UP001236569">
    <property type="component" value="Unassembled WGS sequence"/>
</dbReference>
<dbReference type="Gene3D" id="1.10.287.130">
    <property type="match status" value="1"/>
</dbReference>
<feature type="domain" description="Signal transduction histidine kinase dimerisation/phosphoacceptor" evidence="6">
    <location>
        <begin position="180"/>
        <end position="248"/>
    </location>
</feature>
<dbReference type="SUPFAM" id="SSF47384">
    <property type="entry name" value="Homodimeric domain of signal transducing histidine kinase"/>
    <property type="match status" value="1"/>
</dbReference>
<reference evidence="7 8" key="1">
    <citation type="submission" date="2023-05" db="EMBL/GenBank/DDBJ databases">
        <title>Novel species of genus Flectobacillus isolated from stream in China.</title>
        <authorList>
            <person name="Lu H."/>
        </authorList>
    </citation>
    <scope>NUCLEOTIDE SEQUENCE [LARGE SCALE GENOMIC DNA]</scope>
    <source>
        <strain evidence="7 8">DC10W</strain>
    </source>
</reference>
<dbReference type="PANTHER" id="PTHR43711:SF26">
    <property type="entry name" value="SENSOR HISTIDINE KINASE RCSC"/>
    <property type="match status" value="1"/>
</dbReference>
<evidence type="ECO:0000256" key="2">
    <source>
        <dbReference type="ARBA" id="ARBA00012438"/>
    </source>
</evidence>
<proteinExistence type="predicted"/>
<evidence type="ECO:0000256" key="1">
    <source>
        <dbReference type="ARBA" id="ARBA00000085"/>
    </source>
</evidence>
<dbReference type="Gene3D" id="3.30.450.20">
    <property type="entry name" value="PAS domain"/>
    <property type="match status" value="1"/>
</dbReference>
<dbReference type="CDD" id="cd00082">
    <property type="entry name" value="HisKA"/>
    <property type="match status" value="1"/>
</dbReference>
<dbReference type="EMBL" id="JASHID010000019">
    <property type="protein sequence ID" value="MDI9866737.1"/>
    <property type="molecule type" value="Genomic_DNA"/>
</dbReference>
<keyword evidence="5" id="KW-0902">Two-component regulatory system</keyword>
<evidence type="ECO:0000256" key="3">
    <source>
        <dbReference type="ARBA" id="ARBA00022679"/>
    </source>
</evidence>
<evidence type="ECO:0000313" key="8">
    <source>
        <dbReference type="Proteomes" id="UP001236569"/>
    </source>
</evidence>
<gene>
    <name evidence="7" type="ORF">QM480_20535</name>
</gene>
<dbReference type="InterPro" id="IPR003661">
    <property type="entry name" value="HisK_dim/P_dom"/>
</dbReference>
<comment type="catalytic activity">
    <reaction evidence="1">
        <text>ATP + protein L-histidine = ADP + protein N-phospho-L-histidine.</text>
        <dbReference type="EC" id="2.7.13.3"/>
    </reaction>
</comment>
<dbReference type="InterPro" id="IPR000014">
    <property type="entry name" value="PAS"/>
</dbReference>
<evidence type="ECO:0000313" key="7">
    <source>
        <dbReference type="EMBL" id="MDI9866737.1"/>
    </source>
</evidence>
<protein>
    <recommendedName>
        <fullName evidence="2">histidine kinase</fullName>
        <ecNumber evidence="2">2.7.13.3</ecNumber>
    </recommendedName>
</protein>
<dbReference type="PANTHER" id="PTHR43711">
    <property type="entry name" value="TWO-COMPONENT HISTIDINE KINASE"/>
    <property type="match status" value="1"/>
</dbReference>
<keyword evidence="4 7" id="KW-0418">Kinase</keyword>
<evidence type="ECO:0000256" key="5">
    <source>
        <dbReference type="ARBA" id="ARBA00023012"/>
    </source>
</evidence>